<dbReference type="EMBL" id="AYUF01000295">
    <property type="protein sequence ID" value="ETK02865.1"/>
    <property type="molecule type" value="Genomic_DNA"/>
</dbReference>
<gene>
    <name evidence="1" type="ORF">N425_02195</name>
</gene>
<proteinExistence type="predicted"/>
<dbReference type="AlphaFoldDB" id="W2C6T9"/>
<evidence type="ECO:0000313" key="1">
    <source>
        <dbReference type="EMBL" id="ETK02865.1"/>
    </source>
</evidence>
<accession>W2C6T9</accession>
<organism evidence="1 2">
    <name type="scientific">Tannerella sp. oral taxon BU063 isolate Cell 2</name>
    <dbReference type="NCBI Taxonomy" id="1411148"/>
    <lineage>
        <taxon>Bacteria</taxon>
        <taxon>Pseudomonadati</taxon>
        <taxon>Bacteroidota</taxon>
        <taxon>Bacteroidia</taxon>
        <taxon>Bacteroidales</taxon>
        <taxon>Tannerellaceae</taxon>
        <taxon>Tannerella</taxon>
    </lineage>
</organism>
<dbReference type="Proteomes" id="UP000018837">
    <property type="component" value="Unassembled WGS sequence"/>
</dbReference>
<protein>
    <submittedName>
        <fullName evidence="1">Uncharacterized protein</fullName>
    </submittedName>
</protein>
<sequence>MALRQAGREAALSVGVMRRQEGADRIQEAKG</sequence>
<reference evidence="1 2" key="1">
    <citation type="submission" date="2013-11" db="EMBL/GenBank/DDBJ databases">
        <title>Single cell genomics of uncultured Tannerella BU063 (oral taxon 286).</title>
        <authorList>
            <person name="Beall C.J."/>
            <person name="Campbell A.G."/>
            <person name="Griffen A.L."/>
            <person name="Podar M."/>
            <person name="Leys E.J."/>
        </authorList>
    </citation>
    <scope>NUCLEOTIDE SEQUENCE [LARGE SCALE GENOMIC DNA]</scope>
    <source>
        <strain evidence="1">Cell 2</strain>
    </source>
</reference>
<name>W2C6T9_9BACT</name>
<comment type="caution">
    <text evidence="1">The sequence shown here is derived from an EMBL/GenBank/DDBJ whole genome shotgun (WGS) entry which is preliminary data.</text>
</comment>
<evidence type="ECO:0000313" key="2">
    <source>
        <dbReference type="Proteomes" id="UP000018837"/>
    </source>
</evidence>